<dbReference type="AlphaFoldDB" id="A0A392RPW5"/>
<comment type="caution">
    <text evidence="1">The sequence shown here is derived from an EMBL/GenBank/DDBJ whole genome shotgun (WGS) entry which is preliminary data.</text>
</comment>
<dbReference type="EMBL" id="LXQA010246336">
    <property type="protein sequence ID" value="MCI37605.1"/>
    <property type="molecule type" value="Genomic_DNA"/>
</dbReference>
<protein>
    <submittedName>
        <fullName evidence="1">Uncharacterized protein</fullName>
    </submittedName>
</protein>
<evidence type="ECO:0000313" key="2">
    <source>
        <dbReference type="Proteomes" id="UP000265520"/>
    </source>
</evidence>
<feature type="non-terminal residue" evidence="1">
    <location>
        <position position="1"/>
    </location>
</feature>
<sequence length="34" mass="3733">TMARCTSSARKGVLVLVEAHCAREYRALRSVGKL</sequence>
<reference evidence="1 2" key="1">
    <citation type="journal article" date="2018" name="Front. Plant Sci.">
        <title>Red Clover (Trifolium pratense) and Zigzag Clover (T. medium) - A Picture of Genomic Similarities and Differences.</title>
        <authorList>
            <person name="Dluhosova J."/>
            <person name="Istvanek J."/>
            <person name="Nedelnik J."/>
            <person name="Repkova J."/>
        </authorList>
    </citation>
    <scope>NUCLEOTIDE SEQUENCE [LARGE SCALE GENOMIC DNA]</scope>
    <source>
        <strain evidence="2">cv. 10/8</strain>
        <tissue evidence="1">Leaf</tissue>
    </source>
</reference>
<name>A0A392RPW5_9FABA</name>
<organism evidence="1 2">
    <name type="scientific">Trifolium medium</name>
    <dbReference type="NCBI Taxonomy" id="97028"/>
    <lineage>
        <taxon>Eukaryota</taxon>
        <taxon>Viridiplantae</taxon>
        <taxon>Streptophyta</taxon>
        <taxon>Embryophyta</taxon>
        <taxon>Tracheophyta</taxon>
        <taxon>Spermatophyta</taxon>
        <taxon>Magnoliopsida</taxon>
        <taxon>eudicotyledons</taxon>
        <taxon>Gunneridae</taxon>
        <taxon>Pentapetalae</taxon>
        <taxon>rosids</taxon>
        <taxon>fabids</taxon>
        <taxon>Fabales</taxon>
        <taxon>Fabaceae</taxon>
        <taxon>Papilionoideae</taxon>
        <taxon>50 kb inversion clade</taxon>
        <taxon>NPAAA clade</taxon>
        <taxon>Hologalegina</taxon>
        <taxon>IRL clade</taxon>
        <taxon>Trifolieae</taxon>
        <taxon>Trifolium</taxon>
    </lineage>
</organism>
<accession>A0A392RPW5</accession>
<dbReference type="Proteomes" id="UP000265520">
    <property type="component" value="Unassembled WGS sequence"/>
</dbReference>
<evidence type="ECO:0000313" key="1">
    <source>
        <dbReference type="EMBL" id="MCI37605.1"/>
    </source>
</evidence>
<keyword evidence="2" id="KW-1185">Reference proteome</keyword>
<proteinExistence type="predicted"/>